<comment type="caution">
    <text evidence="2">The sequence shown here is derived from an EMBL/GenBank/DDBJ whole genome shotgun (WGS) entry which is preliminary data.</text>
</comment>
<organism evidence="2 3">
    <name type="scientific">Blastopirellula marina</name>
    <dbReference type="NCBI Taxonomy" id="124"/>
    <lineage>
        <taxon>Bacteria</taxon>
        <taxon>Pseudomonadati</taxon>
        <taxon>Planctomycetota</taxon>
        <taxon>Planctomycetia</taxon>
        <taxon>Pirellulales</taxon>
        <taxon>Pirellulaceae</taxon>
        <taxon>Blastopirellula</taxon>
    </lineage>
</organism>
<sequence length="296" mass="32619">MKLMDLRFVLLFGLTFSLAGLGQAAPPRLEIQPEGAASSFAKVAWDDDDGFANEPWDDSDDDNDRDEDEMIPQIVQEVFLGTAVYPQEKGELQVNAGYFQGNELLNDGQVPFEVEYGITDRFQIGMELPLEVHSPEEDFERGVHAVEFGIYYNPLNDPVSRRAVGLGYDLAVGTELDDAGNRLWVHEPYIVGYQEIGSVAFNVTGRLGFATSGDESEVEGEVALSMFREFGKLVPMLEVATQWEGDENPIVLAPGMFWKPRRGLQLGASLPIGLNDDATSIGCFALVVMEFGGEHD</sequence>
<evidence type="ECO:0000256" key="1">
    <source>
        <dbReference type="SAM" id="SignalP"/>
    </source>
</evidence>
<dbReference type="AlphaFoldDB" id="A0A2S8GQB9"/>
<reference evidence="2 3" key="1">
    <citation type="submission" date="2018-02" db="EMBL/GenBank/DDBJ databases">
        <title>Comparative genomes isolates from brazilian mangrove.</title>
        <authorList>
            <person name="Araujo J.E."/>
            <person name="Taketani R.G."/>
            <person name="Silva M.C.P."/>
            <person name="Loureco M.V."/>
            <person name="Andreote F.D."/>
        </authorList>
    </citation>
    <scope>NUCLEOTIDE SEQUENCE [LARGE SCALE GENOMIC DNA]</scope>
    <source>
        <strain evidence="2 3">Nap-Phe MGV</strain>
    </source>
</reference>
<evidence type="ECO:0000313" key="3">
    <source>
        <dbReference type="Proteomes" id="UP000237819"/>
    </source>
</evidence>
<evidence type="ECO:0000313" key="2">
    <source>
        <dbReference type="EMBL" id="PQO46612.1"/>
    </source>
</evidence>
<protein>
    <recommendedName>
        <fullName evidence="4">Transporter</fullName>
    </recommendedName>
</protein>
<gene>
    <name evidence="2" type="ORF">C5Y93_09090</name>
</gene>
<proteinExistence type="predicted"/>
<feature type="signal peptide" evidence="1">
    <location>
        <begin position="1"/>
        <end position="24"/>
    </location>
</feature>
<accession>A0A2S8GQB9</accession>
<evidence type="ECO:0008006" key="4">
    <source>
        <dbReference type="Google" id="ProtNLM"/>
    </source>
</evidence>
<feature type="chain" id="PRO_5015399169" description="Transporter" evidence="1">
    <location>
        <begin position="25"/>
        <end position="296"/>
    </location>
</feature>
<dbReference type="Proteomes" id="UP000237819">
    <property type="component" value="Unassembled WGS sequence"/>
</dbReference>
<keyword evidence="1" id="KW-0732">Signal</keyword>
<name>A0A2S8GQB9_9BACT</name>
<dbReference type="EMBL" id="PUHZ01000009">
    <property type="protein sequence ID" value="PQO46612.1"/>
    <property type="molecule type" value="Genomic_DNA"/>
</dbReference>